<protein>
    <recommendedName>
        <fullName evidence="5">DUF5666 domain-containing protein</fullName>
    </recommendedName>
</protein>
<keyword evidence="4" id="KW-1185">Reference proteome</keyword>
<organism evidence="3 4">
    <name type="scientific">Rubrivirga marina</name>
    <dbReference type="NCBI Taxonomy" id="1196024"/>
    <lineage>
        <taxon>Bacteria</taxon>
        <taxon>Pseudomonadati</taxon>
        <taxon>Rhodothermota</taxon>
        <taxon>Rhodothermia</taxon>
        <taxon>Rhodothermales</taxon>
        <taxon>Rubricoccaceae</taxon>
        <taxon>Rubrivirga</taxon>
    </lineage>
</organism>
<feature type="chain" id="PRO_5013170938" description="DUF5666 domain-containing protein" evidence="2">
    <location>
        <begin position="20"/>
        <end position="252"/>
    </location>
</feature>
<evidence type="ECO:0000313" key="3">
    <source>
        <dbReference type="EMBL" id="PAP77247.1"/>
    </source>
</evidence>
<evidence type="ECO:0000256" key="1">
    <source>
        <dbReference type="SAM" id="MobiDB-lite"/>
    </source>
</evidence>
<dbReference type="AlphaFoldDB" id="A0A271J1R4"/>
<evidence type="ECO:0000313" key="4">
    <source>
        <dbReference type="Proteomes" id="UP000216339"/>
    </source>
</evidence>
<dbReference type="EMBL" id="MQWD01000001">
    <property type="protein sequence ID" value="PAP77247.1"/>
    <property type="molecule type" value="Genomic_DNA"/>
</dbReference>
<gene>
    <name evidence="3" type="ORF">BSZ37_12790</name>
</gene>
<name>A0A271J1R4_9BACT</name>
<feature type="compositionally biased region" description="Low complexity" evidence="1">
    <location>
        <begin position="41"/>
        <end position="50"/>
    </location>
</feature>
<accession>A0A271J1R4</accession>
<feature type="region of interest" description="Disordered" evidence="1">
    <location>
        <begin position="102"/>
        <end position="122"/>
    </location>
</feature>
<reference evidence="3 4" key="1">
    <citation type="submission" date="2016-11" db="EMBL/GenBank/DDBJ databases">
        <title>Study of marine rhodopsin-containing bacteria.</title>
        <authorList>
            <person name="Yoshizawa S."/>
            <person name="Kumagai Y."/>
            <person name="Kogure K."/>
        </authorList>
    </citation>
    <scope>NUCLEOTIDE SEQUENCE [LARGE SCALE GENOMIC DNA]</scope>
    <source>
        <strain evidence="3 4">SAORIC-28</strain>
    </source>
</reference>
<keyword evidence="2" id="KW-0732">Signal</keyword>
<proteinExistence type="predicted"/>
<sequence length="252" mass="25964">MRFLLVPLALLVAACGSDAGPAPSAEAPATERAPRDRSDPDALPLSDAPPVAGGEAIPAAALVDSLRAVFGEIAVRGYVHNPIPGGALRWPTAVTAEPNQTASDLPEVSCMPPEAPSDTAGATTPVVLRGRLQGLDRDQHRLDDCEVAVGADDGEPVGDVIDRVRRWRGRVATVTGSLERASEGIGDRPARLDVADGDALVICSGPDIDHDAVAGGDPAPAVTVRGRVAPSVGWSSHVKHDRVDLESCEVVG</sequence>
<comment type="caution">
    <text evidence="3">The sequence shown here is derived from an EMBL/GenBank/DDBJ whole genome shotgun (WGS) entry which is preliminary data.</text>
</comment>
<feature type="region of interest" description="Disordered" evidence="1">
    <location>
        <begin position="18"/>
        <end position="50"/>
    </location>
</feature>
<evidence type="ECO:0008006" key="5">
    <source>
        <dbReference type="Google" id="ProtNLM"/>
    </source>
</evidence>
<evidence type="ECO:0000256" key="2">
    <source>
        <dbReference type="SAM" id="SignalP"/>
    </source>
</evidence>
<dbReference type="RefSeq" id="WP_095510912.1">
    <property type="nucleotide sequence ID" value="NZ_MQWD01000001.1"/>
</dbReference>
<feature type="signal peptide" evidence="2">
    <location>
        <begin position="1"/>
        <end position="19"/>
    </location>
</feature>
<dbReference type="Proteomes" id="UP000216339">
    <property type="component" value="Unassembled WGS sequence"/>
</dbReference>
<dbReference type="PROSITE" id="PS51257">
    <property type="entry name" value="PROKAR_LIPOPROTEIN"/>
    <property type="match status" value="1"/>
</dbReference>